<dbReference type="InterPro" id="IPR013083">
    <property type="entry name" value="Znf_RING/FYVE/PHD"/>
</dbReference>
<dbReference type="GO" id="GO:0031624">
    <property type="term" value="F:ubiquitin conjugating enzyme binding"/>
    <property type="evidence" value="ECO:0007669"/>
    <property type="project" value="TreeGrafter"/>
</dbReference>
<dbReference type="Gene3D" id="3.30.40.10">
    <property type="entry name" value="Zinc/RING finger domain, C3HC4 (zinc finger)"/>
    <property type="match status" value="1"/>
</dbReference>
<evidence type="ECO:0008006" key="2">
    <source>
        <dbReference type="Google" id="ProtNLM"/>
    </source>
</evidence>
<dbReference type="EMBL" id="GEBQ01012602">
    <property type="protein sequence ID" value="JAT27375.1"/>
    <property type="molecule type" value="Transcribed_RNA"/>
</dbReference>
<protein>
    <recommendedName>
        <fullName evidence="2">E3 ubiquitin-protein ligase</fullName>
    </recommendedName>
</protein>
<dbReference type="GO" id="GO:0043161">
    <property type="term" value="P:proteasome-mediated ubiquitin-dependent protein catabolic process"/>
    <property type="evidence" value="ECO:0007669"/>
    <property type="project" value="TreeGrafter"/>
</dbReference>
<sequence length="191" mass="21601">MDTDKFKKSISDPEAAAIVSLLMDSLRCKKCNRVLTPEVAICPKTHVFCKSCVTTSCPVCSHHFRKETKQGEIAFLKSLLEELPMECRHIDCFTLKMPGEDHELWCRFGPTSCRLCKWTGARTDIIQHVSSTHPSDIIIKESGSFGEPMIWEKFNPNVSGFKYVAVVVLTRSSDLFIWSAMKNDPKESVLL</sequence>
<dbReference type="PANTHER" id="PTHR45877">
    <property type="entry name" value="E3 UBIQUITIN-PROTEIN LIGASE SIAH2"/>
    <property type="match status" value="1"/>
</dbReference>
<dbReference type="AlphaFoldDB" id="A0A1B6LUQ2"/>
<dbReference type="InterPro" id="IPR004162">
    <property type="entry name" value="SINA-like_animal"/>
</dbReference>
<gene>
    <name evidence="1" type="ORF">g.34767</name>
</gene>
<dbReference type="GO" id="GO:0061630">
    <property type="term" value="F:ubiquitin protein ligase activity"/>
    <property type="evidence" value="ECO:0007669"/>
    <property type="project" value="TreeGrafter"/>
</dbReference>
<dbReference type="SUPFAM" id="SSF57850">
    <property type="entry name" value="RING/U-box"/>
    <property type="match status" value="1"/>
</dbReference>
<reference evidence="1" key="1">
    <citation type="submission" date="2015-11" db="EMBL/GenBank/DDBJ databases">
        <title>De novo transcriptome assembly of four potential Pierce s Disease insect vectors from Arizona vineyards.</title>
        <authorList>
            <person name="Tassone E.E."/>
        </authorList>
    </citation>
    <scope>NUCLEOTIDE SEQUENCE</scope>
</reference>
<accession>A0A1B6LUQ2</accession>
<proteinExistence type="predicted"/>
<dbReference type="PANTHER" id="PTHR45877:SF2">
    <property type="entry name" value="E3 UBIQUITIN-PROTEIN LIGASE SINA-RELATED"/>
    <property type="match status" value="1"/>
</dbReference>
<name>A0A1B6LUQ2_9HEMI</name>
<evidence type="ECO:0000313" key="1">
    <source>
        <dbReference type="EMBL" id="JAT27375.1"/>
    </source>
</evidence>
<feature type="non-terminal residue" evidence="1">
    <location>
        <position position="191"/>
    </location>
</feature>
<organism evidence="1">
    <name type="scientific">Graphocephala atropunctata</name>
    <dbReference type="NCBI Taxonomy" id="36148"/>
    <lineage>
        <taxon>Eukaryota</taxon>
        <taxon>Metazoa</taxon>
        <taxon>Ecdysozoa</taxon>
        <taxon>Arthropoda</taxon>
        <taxon>Hexapoda</taxon>
        <taxon>Insecta</taxon>
        <taxon>Pterygota</taxon>
        <taxon>Neoptera</taxon>
        <taxon>Paraneoptera</taxon>
        <taxon>Hemiptera</taxon>
        <taxon>Auchenorrhyncha</taxon>
        <taxon>Membracoidea</taxon>
        <taxon>Cicadellidae</taxon>
        <taxon>Cicadellinae</taxon>
        <taxon>Cicadellini</taxon>
        <taxon>Graphocephala</taxon>
    </lineage>
</organism>
<dbReference type="GO" id="GO:0005737">
    <property type="term" value="C:cytoplasm"/>
    <property type="evidence" value="ECO:0007669"/>
    <property type="project" value="TreeGrafter"/>
</dbReference>